<evidence type="ECO:0000313" key="3">
    <source>
        <dbReference type="Proteomes" id="UP000076512"/>
    </source>
</evidence>
<dbReference type="Proteomes" id="UP000076512">
    <property type="component" value="Unassembled WGS sequence"/>
</dbReference>
<evidence type="ECO:0000256" key="1">
    <source>
        <dbReference type="SAM" id="Phobius"/>
    </source>
</evidence>
<feature type="transmembrane region" description="Helical" evidence="1">
    <location>
        <begin position="99"/>
        <end position="121"/>
    </location>
</feature>
<keyword evidence="1" id="KW-0472">Membrane</keyword>
<feature type="transmembrane region" description="Helical" evidence="1">
    <location>
        <begin position="37"/>
        <end position="60"/>
    </location>
</feature>
<dbReference type="AlphaFoldDB" id="A0A164IHW0"/>
<dbReference type="InterPro" id="IPR021414">
    <property type="entry name" value="DUF3054"/>
</dbReference>
<dbReference type="OrthoDB" id="3698172at2"/>
<keyword evidence="1" id="KW-1133">Transmembrane helix</keyword>
<evidence type="ECO:0008006" key="4">
    <source>
        <dbReference type="Google" id="ProtNLM"/>
    </source>
</evidence>
<keyword evidence="3" id="KW-1185">Reference proteome</keyword>
<organism evidence="2 3">
    <name type="scientific">Nocardia terpenica</name>
    <dbReference type="NCBI Taxonomy" id="455432"/>
    <lineage>
        <taxon>Bacteria</taxon>
        <taxon>Bacillati</taxon>
        <taxon>Actinomycetota</taxon>
        <taxon>Actinomycetes</taxon>
        <taxon>Mycobacteriales</taxon>
        <taxon>Nocardiaceae</taxon>
        <taxon>Nocardia</taxon>
    </lineage>
</organism>
<dbReference type="EMBL" id="LWGR01000020">
    <property type="protein sequence ID" value="KZM69462.1"/>
    <property type="molecule type" value="Genomic_DNA"/>
</dbReference>
<comment type="caution">
    <text evidence="2">The sequence shown here is derived from an EMBL/GenBank/DDBJ whole genome shotgun (WGS) entry which is preliminary data.</text>
</comment>
<evidence type="ECO:0000313" key="2">
    <source>
        <dbReference type="EMBL" id="KZM69462.1"/>
    </source>
</evidence>
<feature type="transmembrane region" description="Helical" evidence="1">
    <location>
        <begin position="72"/>
        <end position="93"/>
    </location>
</feature>
<accession>A0A164IHW0</accession>
<reference evidence="2 3" key="1">
    <citation type="submission" date="2016-04" db="EMBL/GenBank/DDBJ databases">
        <authorList>
            <person name="Evans L.H."/>
            <person name="Alamgir A."/>
            <person name="Owens N."/>
            <person name="Weber N.D."/>
            <person name="Virtaneva K."/>
            <person name="Barbian K."/>
            <person name="Babar A."/>
            <person name="Rosenke K."/>
        </authorList>
    </citation>
    <scope>NUCLEOTIDE SEQUENCE [LARGE SCALE GENOMIC DNA]</scope>
    <source>
        <strain evidence="2 3">IFM 0406</strain>
    </source>
</reference>
<proteinExistence type="predicted"/>
<dbReference type="RefSeq" id="WP_067579055.1">
    <property type="nucleotide sequence ID" value="NZ_JABMCZ010000002.1"/>
</dbReference>
<dbReference type="STRING" id="455432.AWN90_08055"/>
<name>A0A164IHW0_9NOCA</name>
<protein>
    <recommendedName>
        <fullName evidence="4">DUF3054 family protein</fullName>
    </recommendedName>
</protein>
<sequence length="126" mass="13844">MKRLVPFVIDALLVIIFCAIGRSNHNEAVFSGLLRTVWPFGTALILGWLLALLIFARGEFVSAASRFDARRLWPTGVTIWLTTLVGGMVLRVISGQTIAFTFVLVAATVLALFLVGWRAAWKALRG</sequence>
<keyword evidence="1" id="KW-0812">Transmembrane</keyword>
<gene>
    <name evidence="2" type="ORF">AWN90_08055</name>
</gene>
<feature type="transmembrane region" description="Helical" evidence="1">
    <location>
        <begin position="7"/>
        <end position="25"/>
    </location>
</feature>
<dbReference type="Pfam" id="PF11255">
    <property type="entry name" value="DUF3054"/>
    <property type="match status" value="1"/>
</dbReference>